<protein>
    <submittedName>
        <fullName evidence="1">Putative DCC family thiol-disulfide oxidoreductase YuxK</fullName>
    </submittedName>
</protein>
<name>A0A2M9BWA6_9MICO</name>
<gene>
    <name evidence="1" type="ORF">CLV54_2043</name>
</gene>
<dbReference type="Proteomes" id="UP000230161">
    <property type="component" value="Unassembled WGS sequence"/>
</dbReference>
<organism evidence="1 2">
    <name type="scientific">Compostimonas suwonensis</name>
    <dbReference type="NCBI Taxonomy" id="1048394"/>
    <lineage>
        <taxon>Bacteria</taxon>
        <taxon>Bacillati</taxon>
        <taxon>Actinomycetota</taxon>
        <taxon>Actinomycetes</taxon>
        <taxon>Micrococcales</taxon>
        <taxon>Microbacteriaceae</taxon>
        <taxon>Compostimonas</taxon>
    </lineage>
</organism>
<dbReference type="EMBL" id="PGFB01000003">
    <property type="protein sequence ID" value="PJJ62246.1"/>
    <property type="molecule type" value="Genomic_DNA"/>
</dbReference>
<dbReference type="RefSeq" id="WP_245861561.1">
    <property type="nucleotide sequence ID" value="NZ_PGFB01000003.1"/>
</dbReference>
<accession>A0A2M9BWA6</accession>
<proteinExistence type="predicted"/>
<sequence length="128" mass="14128">MDSERLDGRIRLVFDGDCGFCTTAVGWLERVLPVMPKAVPYQWADLDSAGLTTADAASRVWLVTPSHQYGGHLAVAAILRHQPVAWMRTLGWLGTVPPWSWAAASAYSLVARYRHRLPGGTPACQIRR</sequence>
<evidence type="ECO:0000313" key="1">
    <source>
        <dbReference type="EMBL" id="PJJ62246.1"/>
    </source>
</evidence>
<dbReference type="AlphaFoldDB" id="A0A2M9BWA6"/>
<dbReference type="InterPro" id="IPR007263">
    <property type="entry name" value="DCC1-like"/>
</dbReference>
<comment type="caution">
    <text evidence="1">The sequence shown here is derived from an EMBL/GenBank/DDBJ whole genome shotgun (WGS) entry which is preliminary data.</text>
</comment>
<reference evidence="1 2" key="1">
    <citation type="submission" date="2017-11" db="EMBL/GenBank/DDBJ databases">
        <title>Genomic Encyclopedia of Archaeal and Bacterial Type Strains, Phase II (KMG-II): From Individual Species to Whole Genera.</title>
        <authorList>
            <person name="Goeker M."/>
        </authorList>
    </citation>
    <scope>NUCLEOTIDE SEQUENCE [LARGE SCALE GENOMIC DNA]</scope>
    <source>
        <strain evidence="1 2">DSM 25625</strain>
    </source>
</reference>
<evidence type="ECO:0000313" key="2">
    <source>
        <dbReference type="Proteomes" id="UP000230161"/>
    </source>
</evidence>
<dbReference type="GO" id="GO:0015035">
    <property type="term" value="F:protein-disulfide reductase activity"/>
    <property type="evidence" value="ECO:0007669"/>
    <property type="project" value="InterPro"/>
</dbReference>
<dbReference type="Pfam" id="PF04134">
    <property type="entry name" value="DCC1-like"/>
    <property type="match status" value="1"/>
</dbReference>
<keyword evidence="2" id="KW-1185">Reference proteome</keyword>